<evidence type="ECO:0000256" key="2">
    <source>
        <dbReference type="SAM" id="SignalP"/>
    </source>
</evidence>
<accession>A0ABV8QM70</accession>
<dbReference type="NCBIfam" id="NF038402">
    <property type="entry name" value="TroA_like"/>
    <property type="match status" value="1"/>
</dbReference>
<evidence type="ECO:0000313" key="5">
    <source>
        <dbReference type="Proteomes" id="UP001595798"/>
    </source>
</evidence>
<feature type="chain" id="PRO_5047500053" evidence="2">
    <location>
        <begin position="21"/>
        <end position="298"/>
    </location>
</feature>
<evidence type="ECO:0000256" key="1">
    <source>
        <dbReference type="ARBA" id="ARBA00022729"/>
    </source>
</evidence>
<proteinExistence type="predicted"/>
<dbReference type="EMBL" id="JBHSDI010000061">
    <property type="protein sequence ID" value="MFC4260786.1"/>
    <property type="molecule type" value="Genomic_DNA"/>
</dbReference>
<reference evidence="5" key="1">
    <citation type="journal article" date="2019" name="Int. J. Syst. Evol. Microbiol.">
        <title>The Global Catalogue of Microorganisms (GCM) 10K type strain sequencing project: providing services to taxonomists for standard genome sequencing and annotation.</title>
        <authorList>
            <consortium name="The Broad Institute Genomics Platform"/>
            <consortium name="The Broad Institute Genome Sequencing Center for Infectious Disease"/>
            <person name="Wu L."/>
            <person name="Ma J."/>
        </authorList>
    </citation>
    <scope>NUCLEOTIDE SEQUENCE [LARGE SCALE GENOMIC DNA]</scope>
    <source>
        <strain evidence="5">CECT 7297</strain>
    </source>
</reference>
<dbReference type="PROSITE" id="PS50983">
    <property type="entry name" value="FE_B12_PBP"/>
    <property type="match status" value="1"/>
</dbReference>
<dbReference type="RefSeq" id="WP_379889666.1">
    <property type="nucleotide sequence ID" value="NZ_JBHSDI010000061.1"/>
</dbReference>
<organism evidence="4 5">
    <name type="scientific">Marinobacter lacisalsi</name>
    <dbReference type="NCBI Taxonomy" id="475979"/>
    <lineage>
        <taxon>Bacteria</taxon>
        <taxon>Pseudomonadati</taxon>
        <taxon>Pseudomonadota</taxon>
        <taxon>Gammaproteobacteria</taxon>
        <taxon>Pseudomonadales</taxon>
        <taxon>Marinobacteraceae</taxon>
        <taxon>Marinobacter</taxon>
    </lineage>
</organism>
<gene>
    <name evidence="4" type="ORF">ACFOZ5_17350</name>
</gene>
<feature type="signal peptide" evidence="2">
    <location>
        <begin position="1"/>
        <end position="20"/>
    </location>
</feature>
<evidence type="ECO:0000259" key="3">
    <source>
        <dbReference type="PROSITE" id="PS50983"/>
    </source>
</evidence>
<feature type="domain" description="Fe/B12 periplasmic-binding" evidence="3">
    <location>
        <begin position="41"/>
        <end position="294"/>
    </location>
</feature>
<sequence>MLIRTFMTIALVLGSVTAQADEVCATDTSGKRLCLDQPATRIAALSPGATELVWAAGAGDKVVAVVAYSDYPPEARDVTSVGSHTRMDLERLVSLKPDLVIGWVTGNPPEQLETIRELGIPVFSIEPRSFDEVSDTIRQLAALAGTEAHGDKVAHHFRRGIAELEATYRDADPVPVFYQVWDEPLMTVNDDHLIGKVVTLCGGVNVFGELDRLVPRISEEAVLAADPEAILAGGMGEENRHWLTHWQQYGELTATRRDNLFFVPPSLIQRPTPRMLEGSRLFCEKLDQARARRRHGAQ</sequence>
<name>A0ABV8QM70_9GAMM</name>
<dbReference type="Pfam" id="PF01497">
    <property type="entry name" value="Peripla_BP_2"/>
    <property type="match status" value="1"/>
</dbReference>
<dbReference type="CDD" id="cd01144">
    <property type="entry name" value="BtuF"/>
    <property type="match status" value="1"/>
</dbReference>
<protein>
    <submittedName>
        <fullName evidence="4">Cobalamin-binding protein</fullName>
    </submittedName>
</protein>
<keyword evidence="1 2" id="KW-0732">Signal</keyword>
<dbReference type="Gene3D" id="3.40.50.1980">
    <property type="entry name" value="Nitrogenase molybdenum iron protein domain"/>
    <property type="match status" value="2"/>
</dbReference>
<comment type="caution">
    <text evidence="4">The sequence shown here is derived from an EMBL/GenBank/DDBJ whole genome shotgun (WGS) entry which is preliminary data.</text>
</comment>
<dbReference type="SUPFAM" id="SSF53807">
    <property type="entry name" value="Helical backbone' metal receptor"/>
    <property type="match status" value="1"/>
</dbReference>
<dbReference type="Proteomes" id="UP001595798">
    <property type="component" value="Unassembled WGS sequence"/>
</dbReference>
<dbReference type="InterPro" id="IPR002491">
    <property type="entry name" value="ABC_transptr_periplasmic_BD"/>
</dbReference>
<evidence type="ECO:0000313" key="4">
    <source>
        <dbReference type="EMBL" id="MFC4260786.1"/>
    </source>
</evidence>
<dbReference type="PANTHER" id="PTHR30535">
    <property type="entry name" value="VITAMIN B12-BINDING PROTEIN"/>
    <property type="match status" value="1"/>
</dbReference>
<keyword evidence="5" id="KW-1185">Reference proteome</keyword>
<dbReference type="InterPro" id="IPR054828">
    <property type="entry name" value="Vit_B12_bind_prot"/>
</dbReference>
<dbReference type="PANTHER" id="PTHR30535:SF34">
    <property type="entry name" value="MOLYBDATE-BINDING PROTEIN MOLA"/>
    <property type="match status" value="1"/>
</dbReference>
<dbReference type="InterPro" id="IPR050902">
    <property type="entry name" value="ABC_Transporter_SBP"/>
</dbReference>